<keyword evidence="1" id="KW-0328">Glycosyltransferase</keyword>
<proteinExistence type="predicted"/>
<reference evidence="3" key="1">
    <citation type="submission" date="2021-01" db="EMBL/GenBank/DDBJ databases">
        <title>Marivirga aurantiaca sp. nov., isolated from intertidal surface sediments.</title>
        <authorList>
            <person name="Zhang M."/>
        </authorList>
    </citation>
    <scope>NUCLEOTIDE SEQUENCE</scope>
    <source>
        <strain evidence="3">S37H4</strain>
    </source>
</reference>
<evidence type="ECO:0000256" key="2">
    <source>
        <dbReference type="ARBA" id="ARBA00022679"/>
    </source>
</evidence>
<dbReference type="EMBL" id="JAEQBW010000002">
    <property type="protein sequence ID" value="MBK6264524.1"/>
    <property type="molecule type" value="Genomic_DNA"/>
</dbReference>
<keyword evidence="4" id="KW-1185">Reference proteome</keyword>
<evidence type="ECO:0000256" key="1">
    <source>
        <dbReference type="ARBA" id="ARBA00022676"/>
    </source>
</evidence>
<evidence type="ECO:0000313" key="3">
    <source>
        <dbReference type="EMBL" id="MBK6264524.1"/>
    </source>
</evidence>
<evidence type="ECO:0000313" key="4">
    <source>
        <dbReference type="Proteomes" id="UP000611723"/>
    </source>
</evidence>
<comment type="caution">
    <text evidence="3">The sequence shown here is derived from an EMBL/GenBank/DDBJ whole genome shotgun (WGS) entry which is preliminary data.</text>
</comment>
<dbReference type="GO" id="GO:0016757">
    <property type="term" value="F:glycosyltransferase activity"/>
    <property type="evidence" value="ECO:0007669"/>
    <property type="project" value="UniProtKB-KW"/>
</dbReference>
<keyword evidence="2" id="KW-0808">Transferase</keyword>
<accession>A0A934WWS1</accession>
<dbReference type="PANTHER" id="PTHR12526:SF629">
    <property type="entry name" value="TEICHURONIC ACID BIOSYNTHESIS GLYCOSYLTRANSFERASE TUAH-RELATED"/>
    <property type="match status" value="1"/>
</dbReference>
<dbReference type="SUPFAM" id="SSF53756">
    <property type="entry name" value="UDP-Glycosyltransferase/glycogen phosphorylase"/>
    <property type="match status" value="1"/>
</dbReference>
<dbReference type="Pfam" id="PF13692">
    <property type="entry name" value="Glyco_trans_1_4"/>
    <property type="match status" value="1"/>
</dbReference>
<dbReference type="AlphaFoldDB" id="A0A934WWS1"/>
<name>A0A934WWS1_9BACT</name>
<protein>
    <submittedName>
        <fullName evidence="3">Glycosyltransferase</fullName>
    </submittedName>
</protein>
<dbReference type="RefSeq" id="WP_201430216.1">
    <property type="nucleotide sequence ID" value="NZ_JAEQBW010000002.1"/>
</dbReference>
<sequence>MKILYVSLVDISQPTGPGTNELEFVNAMQVQSKKHDDESYCLTIKLKAKPQYELENHYEFEDPNNPPSFTKAFKDQASYLKQFKQIINKIEEKGGAIDLFVIRLAGNKLFRCIKFLSNEKRPFAIKHFHTFLNKKVTGINTWIDQYNLSKICKRAICIDTTWQKLLDHLNEKGIRNVALIDNGTNVDNFFPGDKQVLKEQYELSQFSHIISYIGGVPLERGAAEIIKSVPLIKKEFPNAGFLIIGDNKKGKSHIQEMEKMAAETGFSDSIIIKGFLPFEQVPPYFQLSDVGVALVPEEIVENFGNSSQKIYQYLASGTPVVVPKNCHSDLLDKGFVADFQYKSIEEFANHVIKLLNQGGEKKSNVQEDMHRFVENNYSAIGKYEERRDFWLSNL</sequence>
<dbReference type="Gene3D" id="3.40.50.2000">
    <property type="entry name" value="Glycogen Phosphorylase B"/>
    <property type="match status" value="2"/>
</dbReference>
<gene>
    <name evidence="3" type="ORF">JKA74_05695</name>
</gene>
<dbReference type="PANTHER" id="PTHR12526">
    <property type="entry name" value="GLYCOSYLTRANSFERASE"/>
    <property type="match status" value="1"/>
</dbReference>
<organism evidence="3 4">
    <name type="scientific">Marivirga aurantiaca</name>
    <dbReference type="NCBI Taxonomy" id="2802615"/>
    <lineage>
        <taxon>Bacteria</taxon>
        <taxon>Pseudomonadati</taxon>
        <taxon>Bacteroidota</taxon>
        <taxon>Cytophagia</taxon>
        <taxon>Cytophagales</taxon>
        <taxon>Marivirgaceae</taxon>
        <taxon>Marivirga</taxon>
    </lineage>
</organism>
<dbReference type="Proteomes" id="UP000611723">
    <property type="component" value="Unassembled WGS sequence"/>
</dbReference>